<dbReference type="EC" id="2.7.13.3" evidence="2"/>
<gene>
    <name evidence="8" type="ORF">NC992_12900</name>
</gene>
<evidence type="ECO:0000259" key="7">
    <source>
        <dbReference type="PROSITE" id="PS50109"/>
    </source>
</evidence>
<dbReference type="Gene3D" id="3.30.565.10">
    <property type="entry name" value="Histidine kinase-like ATPase, C-terminal domain"/>
    <property type="match status" value="1"/>
</dbReference>
<comment type="catalytic activity">
    <reaction evidence="1">
        <text>ATP + protein L-histidine = ADP + protein N-phospho-L-histidine.</text>
        <dbReference type="EC" id="2.7.13.3"/>
    </reaction>
</comment>
<keyword evidence="4" id="KW-0808">Transferase</keyword>
<dbReference type="EMBL" id="JAMPKX010000005">
    <property type="protein sequence ID" value="MEP0947774.1"/>
    <property type="molecule type" value="Genomic_DNA"/>
</dbReference>
<keyword evidence="8" id="KW-0067">ATP-binding</keyword>
<reference evidence="8 9" key="1">
    <citation type="submission" date="2022-04" db="EMBL/GenBank/DDBJ databases">
        <title>Positive selection, recombination, and allopatry shape intraspecific diversity of widespread and dominant cyanobacteria.</title>
        <authorList>
            <person name="Wei J."/>
            <person name="Shu W."/>
            <person name="Hu C."/>
        </authorList>
    </citation>
    <scope>NUCLEOTIDE SEQUENCE [LARGE SCALE GENOMIC DNA]</scope>
    <source>
        <strain evidence="8 9">DQ-A4</strain>
    </source>
</reference>
<keyword evidence="8" id="KW-0547">Nucleotide-binding</keyword>
<dbReference type="PRINTS" id="PR00344">
    <property type="entry name" value="BCTRLSENSOR"/>
</dbReference>
<dbReference type="InterPro" id="IPR019278">
    <property type="entry name" value="DICT_dom"/>
</dbReference>
<dbReference type="SUPFAM" id="SSF55874">
    <property type="entry name" value="ATPase domain of HSP90 chaperone/DNA topoisomerase II/histidine kinase"/>
    <property type="match status" value="1"/>
</dbReference>
<dbReference type="Pfam" id="PF00512">
    <property type="entry name" value="HisKA"/>
    <property type="match status" value="1"/>
</dbReference>
<evidence type="ECO:0000313" key="9">
    <source>
        <dbReference type="Proteomes" id="UP001482513"/>
    </source>
</evidence>
<dbReference type="InterPro" id="IPR036890">
    <property type="entry name" value="HATPase_C_sf"/>
</dbReference>
<feature type="domain" description="Histidine kinase" evidence="7">
    <location>
        <begin position="300"/>
        <end position="517"/>
    </location>
</feature>
<keyword evidence="5" id="KW-0902">Two-component regulatory system</keyword>
<dbReference type="Gene3D" id="1.10.287.130">
    <property type="match status" value="1"/>
</dbReference>
<protein>
    <recommendedName>
        <fullName evidence="2">histidine kinase</fullName>
        <ecNumber evidence="2">2.7.13.3</ecNumber>
    </recommendedName>
</protein>
<sequence>MLTSFWVGASLAPARWSTMQSYQEQEVSLHRLLQLTAAAPDYVQVKPKGFKAILQSTVEFLEAHDIQAHLLVKLPVGDPWNEDVLRYGQGLELPYRVLRFARPDAEPSPNLGNEVVVPLPESHTWRGDYFVVVQSESFAAMLIAHRLQPLSATPTGQSQRLTPEGQHDPEDDEEASPLLEEATAARSSYLSVCCSINPDLVATVVSAIRRQIDQGLGTADVGLDLAALTQQWPQLRPTHSLTPTYLTLVDRWLNWQLKRQEHLRQSASTYRRQALNMSSLSSQNEVLINTLRLKDDFLNTVGQELRTPLTTIKTALTLLDSPHLKPPQRQRYMEMISHECDRQSALISGVLNLLQMETSVSQAQLDPLNLSETVPPVVSTYQPLAEEKGIMLAYTIPSQLPPVLCPDSWLRQVMIHLLNNSLKYTPSGGQVWVTASSTADHAEIEVRDTGIGISAGDLPHIFEHFYRGRNLPPAETEGAGLGLSIVQQLLLYCGGTVVTRSQPGEGTTMVVRLPIHHRRS</sequence>
<dbReference type="Proteomes" id="UP001482513">
    <property type="component" value="Unassembled WGS sequence"/>
</dbReference>
<dbReference type="InterPro" id="IPR003594">
    <property type="entry name" value="HATPase_dom"/>
</dbReference>
<organism evidence="8 9">
    <name type="scientific">Leptolyngbya subtilissima DQ-A4</name>
    <dbReference type="NCBI Taxonomy" id="2933933"/>
    <lineage>
        <taxon>Bacteria</taxon>
        <taxon>Bacillati</taxon>
        <taxon>Cyanobacteriota</taxon>
        <taxon>Cyanophyceae</taxon>
        <taxon>Leptolyngbyales</taxon>
        <taxon>Leptolyngbyaceae</taxon>
        <taxon>Leptolyngbya group</taxon>
        <taxon>Leptolyngbya</taxon>
    </lineage>
</organism>
<proteinExistence type="predicted"/>
<feature type="region of interest" description="Disordered" evidence="6">
    <location>
        <begin position="153"/>
        <end position="176"/>
    </location>
</feature>
<dbReference type="SMART" id="SM00387">
    <property type="entry name" value="HATPase_c"/>
    <property type="match status" value="1"/>
</dbReference>
<dbReference type="RefSeq" id="WP_190700197.1">
    <property type="nucleotide sequence ID" value="NZ_JAMPKX010000005.1"/>
</dbReference>
<dbReference type="GO" id="GO:0005524">
    <property type="term" value="F:ATP binding"/>
    <property type="evidence" value="ECO:0007669"/>
    <property type="project" value="UniProtKB-KW"/>
</dbReference>
<name>A0ABV0K4S3_9CYAN</name>
<keyword evidence="4" id="KW-0418">Kinase</keyword>
<dbReference type="Pfam" id="PF10069">
    <property type="entry name" value="DICT"/>
    <property type="match status" value="1"/>
</dbReference>
<dbReference type="SUPFAM" id="SSF47384">
    <property type="entry name" value="Homodimeric domain of signal transducing histidine kinase"/>
    <property type="match status" value="1"/>
</dbReference>
<evidence type="ECO:0000313" key="8">
    <source>
        <dbReference type="EMBL" id="MEP0947774.1"/>
    </source>
</evidence>
<evidence type="ECO:0000256" key="4">
    <source>
        <dbReference type="ARBA" id="ARBA00022777"/>
    </source>
</evidence>
<dbReference type="InterPro" id="IPR003661">
    <property type="entry name" value="HisK_dim/P_dom"/>
</dbReference>
<dbReference type="CDD" id="cd00075">
    <property type="entry name" value="HATPase"/>
    <property type="match status" value="1"/>
</dbReference>
<evidence type="ECO:0000256" key="3">
    <source>
        <dbReference type="ARBA" id="ARBA00022553"/>
    </source>
</evidence>
<dbReference type="PANTHER" id="PTHR43547">
    <property type="entry name" value="TWO-COMPONENT HISTIDINE KINASE"/>
    <property type="match status" value="1"/>
</dbReference>
<dbReference type="SMART" id="SM00388">
    <property type="entry name" value="HisKA"/>
    <property type="match status" value="1"/>
</dbReference>
<comment type="caution">
    <text evidence="8">The sequence shown here is derived from an EMBL/GenBank/DDBJ whole genome shotgun (WGS) entry which is preliminary data.</text>
</comment>
<dbReference type="InterPro" id="IPR036097">
    <property type="entry name" value="HisK_dim/P_sf"/>
</dbReference>
<dbReference type="PROSITE" id="PS50109">
    <property type="entry name" value="HIS_KIN"/>
    <property type="match status" value="1"/>
</dbReference>
<dbReference type="CDD" id="cd00082">
    <property type="entry name" value="HisKA"/>
    <property type="match status" value="1"/>
</dbReference>
<dbReference type="PANTHER" id="PTHR43547:SF2">
    <property type="entry name" value="HYBRID SIGNAL TRANSDUCTION HISTIDINE KINASE C"/>
    <property type="match status" value="1"/>
</dbReference>
<evidence type="ECO:0000256" key="2">
    <source>
        <dbReference type="ARBA" id="ARBA00012438"/>
    </source>
</evidence>
<evidence type="ECO:0000256" key="1">
    <source>
        <dbReference type="ARBA" id="ARBA00000085"/>
    </source>
</evidence>
<dbReference type="InterPro" id="IPR004358">
    <property type="entry name" value="Sig_transdc_His_kin-like_C"/>
</dbReference>
<dbReference type="InterPro" id="IPR005467">
    <property type="entry name" value="His_kinase_dom"/>
</dbReference>
<keyword evidence="9" id="KW-1185">Reference proteome</keyword>
<evidence type="ECO:0000256" key="6">
    <source>
        <dbReference type="SAM" id="MobiDB-lite"/>
    </source>
</evidence>
<keyword evidence="3" id="KW-0597">Phosphoprotein</keyword>
<accession>A0ABV0K4S3</accession>
<evidence type="ECO:0000256" key="5">
    <source>
        <dbReference type="ARBA" id="ARBA00023012"/>
    </source>
</evidence>
<dbReference type="Pfam" id="PF02518">
    <property type="entry name" value="HATPase_c"/>
    <property type="match status" value="1"/>
</dbReference>